<dbReference type="EC" id="3.2.1.28" evidence="3 7"/>
<dbReference type="InterPro" id="IPR008928">
    <property type="entry name" value="6-hairpin_glycosidase_sf"/>
</dbReference>
<dbReference type="PROSITE" id="PS00928">
    <property type="entry name" value="TREHALASE_2"/>
    <property type="match status" value="1"/>
</dbReference>
<evidence type="ECO:0000256" key="8">
    <source>
        <dbReference type="SAM" id="MobiDB-lite"/>
    </source>
</evidence>
<keyword evidence="6 7" id="KW-0326">Glycosidase</keyword>
<dbReference type="EMBL" id="MN244707">
    <property type="protein sequence ID" value="QFR37592.1"/>
    <property type="molecule type" value="mRNA"/>
</dbReference>
<dbReference type="PANTHER" id="PTHR23403">
    <property type="entry name" value="TREHALASE"/>
    <property type="match status" value="1"/>
</dbReference>
<proteinExistence type="evidence at transcript level"/>
<keyword evidence="5 7" id="KW-0378">Hydrolase</keyword>
<dbReference type="InterPro" id="IPR018232">
    <property type="entry name" value="Glyco_hydro_37_CS"/>
</dbReference>
<reference evidence="10" key="1">
    <citation type="journal article" date="2019" name="Biol. Lett.">
        <title>Genetic convergence of industrial melanism in three geometrid moths.</title>
        <authorList>
            <person name="Van't Hof A.E."/>
            <person name="Reynolds L.A."/>
            <person name="Yung C.J."/>
            <person name="Cook L.M."/>
            <person name="Saccheri I.J."/>
        </authorList>
    </citation>
    <scope>NUCLEOTIDE SEQUENCE</scope>
</reference>
<accession>A0A5P8NA12</accession>
<evidence type="ECO:0000256" key="3">
    <source>
        <dbReference type="ARBA" id="ARBA00012757"/>
    </source>
</evidence>
<evidence type="ECO:0000313" key="10">
    <source>
        <dbReference type="EMBL" id="QFR37592.1"/>
    </source>
</evidence>
<dbReference type="PRINTS" id="PR00744">
    <property type="entry name" value="GLHYDRLASE37"/>
</dbReference>
<dbReference type="AlphaFoldDB" id="A0A5P8NA12"/>
<comment type="similarity">
    <text evidence="2 7">Belongs to the glycosyl hydrolase 37 family.</text>
</comment>
<name>A0A5P8NA12_9NEOP</name>
<evidence type="ECO:0000256" key="5">
    <source>
        <dbReference type="ARBA" id="ARBA00022801"/>
    </source>
</evidence>
<dbReference type="PANTHER" id="PTHR23403:SF1">
    <property type="entry name" value="TREHALASE"/>
    <property type="match status" value="1"/>
</dbReference>
<keyword evidence="9" id="KW-0732">Signal</keyword>
<evidence type="ECO:0000256" key="6">
    <source>
        <dbReference type="ARBA" id="ARBA00023295"/>
    </source>
</evidence>
<evidence type="ECO:0000256" key="9">
    <source>
        <dbReference type="SAM" id="SignalP"/>
    </source>
</evidence>
<feature type="chain" id="PRO_5024354174" description="Trehalase" evidence="9">
    <location>
        <begin position="17"/>
        <end position="602"/>
    </location>
</feature>
<sequence>MKQLFLVVLAAAAVVTDDLPPSCSKPVYCDSELLHHVQTARVYLDSKTFVDLQMRNDENTTLNAFQILLNATNNAPTVDQLRDFVLEYFDESSELENWTPEDYSDTPDFLNNIRDVDLRQFAKNINDIWPTLGRRVKPIVFENPDRSSFIPVSQGFIVPGGRFTEIYYWDAYWIIEGLLISGMDGTAKGMIENLIELLNKLGHIPNGSRWYYQERSQPPLLSAMMMRYYEKTKDKAFLKEHISSLVKEMNYWMDTQIVTFNKDDRVFTLLRYYAPSSGPRPESYFEDYNTAQNLDPHQDHTEFYIDMKSAAESGWDFSTRWFISKDGDNSGNLTNIHTRYIVPTDLNAIFANALENTATFYALLGDLRKATHWGYLAKQWRATIEEVLWHQEDGIWYDYDILNEKHRNYFFPSNLAPLWMLAVEKDKIIKHAPRVLNYLKHSQGLDYPGGIPVSLSRSNEQWDFPNVWPPEVSIVINGVRALGTKEAKELAFHLAQEWVRICHKGFKEYKQMFEKYDAEIPGSFGGGGEYNVQEGFGWSNGVVLEFLNIYGEVMTAYDSYESSEKLKVLPLKAEKKDDKQVIPADDNESSSSTDCSSSEESP</sequence>
<dbReference type="GO" id="GO:0004555">
    <property type="term" value="F:alpha,alpha-trehalase activity"/>
    <property type="evidence" value="ECO:0007669"/>
    <property type="project" value="UniProtKB-EC"/>
</dbReference>
<feature type="region of interest" description="Disordered" evidence="8">
    <location>
        <begin position="575"/>
        <end position="602"/>
    </location>
</feature>
<feature type="signal peptide" evidence="9">
    <location>
        <begin position="1"/>
        <end position="16"/>
    </location>
</feature>
<evidence type="ECO:0000256" key="4">
    <source>
        <dbReference type="ARBA" id="ARBA00019905"/>
    </source>
</evidence>
<evidence type="ECO:0000256" key="1">
    <source>
        <dbReference type="ARBA" id="ARBA00001576"/>
    </source>
</evidence>
<evidence type="ECO:0000256" key="2">
    <source>
        <dbReference type="ARBA" id="ARBA00005615"/>
    </source>
</evidence>
<dbReference type="SUPFAM" id="SSF48208">
    <property type="entry name" value="Six-hairpin glycosidases"/>
    <property type="match status" value="1"/>
</dbReference>
<dbReference type="InterPro" id="IPR001661">
    <property type="entry name" value="Glyco_hydro_37"/>
</dbReference>
<organism evidence="10">
    <name type="scientific">Odontopera bidentata</name>
    <dbReference type="NCBI Taxonomy" id="875882"/>
    <lineage>
        <taxon>Eukaryota</taxon>
        <taxon>Metazoa</taxon>
        <taxon>Ecdysozoa</taxon>
        <taxon>Arthropoda</taxon>
        <taxon>Hexapoda</taxon>
        <taxon>Insecta</taxon>
        <taxon>Pterygota</taxon>
        <taxon>Neoptera</taxon>
        <taxon>Endopterygota</taxon>
        <taxon>Lepidoptera</taxon>
        <taxon>Glossata</taxon>
        <taxon>Ditrysia</taxon>
        <taxon>Geometroidea</taxon>
        <taxon>Geometridae</taxon>
        <taxon>Ennominae</taxon>
        <taxon>Odontopera</taxon>
    </lineage>
</organism>
<dbReference type="PROSITE" id="PS00927">
    <property type="entry name" value="TREHALASE_1"/>
    <property type="match status" value="1"/>
</dbReference>
<dbReference type="Gene3D" id="1.50.10.10">
    <property type="match status" value="1"/>
</dbReference>
<protein>
    <recommendedName>
        <fullName evidence="4 7">Trehalase</fullName>
        <ecNumber evidence="3 7">3.2.1.28</ecNumber>
    </recommendedName>
    <alternativeName>
        <fullName evidence="7">Alpha-trehalose glucohydrolase</fullName>
    </alternativeName>
</protein>
<comment type="catalytic activity">
    <reaction evidence="1 7">
        <text>alpha,alpha-trehalose + H2O = alpha-D-glucose + beta-D-glucose</text>
        <dbReference type="Rhea" id="RHEA:32675"/>
        <dbReference type="ChEBI" id="CHEBI:15377"/>
        <dbReference type="ChEBI" id="CHEBI:15903"/>
        <dbReference type="ChEBI" id="CHEBI:16551"/>
        <dbReference type="ChEBI" id="CHEBI:17925"/>
        <dbReference type="EC" id="3.2.1.28"/>
    </reaction>
</comment>
<dbReference type="InterPro" id="IPR012341">
    <property type="entry name" value="6hp_glycosidase-like_sf"/>
</dbReference>
<feature type="compositionally biased region" description="Low complexity" evidence="8">
    <location>
        <begin position="589"/>
        <end position="602"/>
    </location>
</feature>
<evidence type="ECO:0000256" key="7">
    <source>
        <dbReference type="RuleBase" id="RU361180"/>
    </source>
</evidence>
<dbReference type="Pfam" id="PF01204">
    <property type="entry name" value="Trehalase"/>
    <property type="match status" value="1"/>
</dbReference>
<dbReference type="GO" id="GO:0005993">
    <property type="term" value="P:trehalose catabolic process"/>
    <property type="evidence" value="ECO:0007669"/>
    <property type="project" value="TreeGrafter"/>
</dbReference>